<keyword evidence="5" id="KW-0862">Zinc</keyword>
<sequence>MFEMRNPILCIIPPYMLEAIIEKGSDRQRTAALKTMKQSTHTRMQRSLIQEQPPTDRENLISGIDAHSCQLTRRVYDAKGSETLPGLLVRGEGDPSTGDNSVDEAYNAAGDIYNLYQDEYGRCSIDDRGMIIDQTVHYGEEYNNAFWNGEQMIYGDGDEELFTRFTIDLDIMAHELTHGVIQYEAGLSYWYQSGALNESFSDVFGTLVKQRKLKQEAKDADWLIGANVLIGENYALRSMKSPGTAYKG</sequence>
<evidence type="ECO:0000256" key="6">
    <source>
        <dbReference type="ARBA" id="ARBA00023049"/>
    </source>
</evidence>
<feature type="domain" description="Peptidase M4" evidence="7">
    <location>
        <begin position="76"/>
        <end position="182"/>
    </location>
</feature>
<evidence type="ECO:0000256" key="2">
    <source>
        <dbReference type="ARBA" id="ARBA00022670"/>
    </source>
</evidence>
<dbReference type="Pfam" id="PF01447">
    <property type="entry name" value="Peptidase_M4"/>
    <property type="match status" value="1"/>
</dbReference>
<dbReference type="GO" id="GO:0006508">
    <property type="term" value="P:proteolysis"/>
    <property type="evidence" value="ECO:0007669"/>
    <property type="project" value="UniProtKB-KW"/>
</dbReference>
<reference evidence="9" key="1">
    <citation type="journal article" date="2015" name="Nature">
        <title>Complex archaea that bridge the gap between prokaryotes and eukaryotes.</title>
        <authorList>
            <person name="Spang A."/>
            <person name="Saw J.H."/>
            <person name="Jorgensen S.L."/>
            <person name="Zaremba-Niedzwiedzka K."/>
            <person name="Martijn J."/>
            <person name="Lind A.E."/>
            <person name="van Eijk R."/>
            <person name="Schleper C."/>
            <person name="Guy L."/>
            <person name="Ettema T.J."/>
        </authorList>
    </citation>
    <scope>NUCLEOTIDE SEQUENCE</scope>
</reference>
<evidence type="ECO:0008006" key="10">
    <source>
        <dbReference type="Google" id="ProtNLM"/>
    </source>
</evidence>
<evidence type="ECO:0000256" key="5">
    <source>
        <dbReference type="ARBA" id="ARBA00022833"/>
    </source>
</evidence>
<proteinExistence type="inferred from homology"/>
<dbReference type="Gene3D" id="1.10.390.10">
    <property type="entry name" value="Neutral Protease Domain 2"/>
    <property type="match status" value="1"/>
</dbReference>
<dbReference type="InterPro" id="IPR052759">
    <property type="entry name" value="Metalloprotease_M4"/>
</dbReference>
<dbReference type="SUPFAM" id="SSF55486">
    <property type="entry name" value="Metalloproteases ('zincins'), catalytic domain"/>
    <property type="match status" value="1"/>
</dbReference>
<dbReference type="InterPro" id="IPR013856">
    <property type="entry name" value="Peptidase_M4_domain"/>
</dbReference>
<dbReference type="GO" id="GO:0046872">
    <property type="term" value="F:metal ion binding"/>
    <property type="evidence" value="ECO:0007669"/>
    <property type="project" value="UniProtKB-KW"/>
</dbReference>
<dbReference type="EMBL" id="LAZR01019372">
    <property type="protein sequence ID" value="KKL92798.1"/>
    <property type="molecule type" value="Genomic_DNA"/>
</dbReference>
<dbReference type="InterPro" id="IPR027268">
    <property type="entry name" value="Peptidase_M4/M1_CTD_sf"/>
</dbReference>
<dbReference type="CDD" id="cd09597">
    <property type="entry name" value="M4_TLP"/>
    <property type="match status" value="1"/>
</dbReference>
<protein>
    <recommendedName>
        <fullName evidence="10">Peptidase M4 domain-containing protein</fullName>
    </recommendedName>
</protein>
<comment type="similarity">
    <text evidence="1">Belongs to the peptidase M4 family.</text>
</comment>
<comment type="caution">
    <text evidence="9">The sequence shown here is derived from an EMBL/GenBank/DDBJ whole genome shotgun (WGS) entry which is preliminary data.</text>
</comment>
<organism evidence="9">
    <name type="scientific">marine sediment metagenome</name>
    <dbReference type="NCBI Taxonomy" id="412755"/>
    <lineage>
        <taxon>unclassified sequences</taxon>
        <taxon>metagenomes</taxon>
        <taxon>ecological metagenomes</taxon>
    </lineage>
</organism>
<evidence type="ECO:0000259" key="7">
    <source>
        <dbReference type="Pfam" id="PF01447"/>
    </source>
</evidence>
<keyword evidence="4" id="KW-0378">Hydrolase</keyword>
<dbReference type="InterPro" id="IPR023612">
    <property type="entry name" value="Peptidase_M4"/>
</dbReference>
<dbReference type="PRINTS" id="PR00730">
    <property type="entry name" value="THERMOLYSIN"/>
</dbReference>
<dbReference type="Gene3D" id="3.10.170.10">
    <property type="match status" value="1"/>
</dbReference>
<accession>A0A0F9G2D2</accession>
<gene>
    <name evidence="9" type="ORF">LCGC14_1881110</name>
</gene>
<dbReference type="Pfam" id="PF02868">
    <property type="entry name" value="Peptidase_M4_C"/>
    <property type="match status" value="1"/>
</dbReference>
<evidence type="ECO:0000256" key="3">
    <source>
        <dbReference type="ARBA" id="ARBA00022723"/>
    </source>
</evidence>
<evidence type="ECO:0000313" key="9">
    <source>
        <dbReference type="EMBL" id="KKL92798.1"/>
    </source>
</evidence>
<keyword evidence="3" id="KW-0479">Metal-binding</keyword>
<dbReference type="PANTHER" id="PTHR43579:SF1">
    <property type="entry name" value="NEUTRAL METALLOPROTEINASE"/>
    <property type="match status" value="1"/>
</dbReference>
<evidence type="ECO:0000259" key="8">
    <source>
        <dbReference type="Pfam" id="PF02868"/>
    </source>
</evidence>
<evidence type="ECO:0000256" key="1">
    <source>
        <dbReference type="ARBA" id="ARBA00009388"/>
    </source>
</evidence>
<dbReference type="AlphaFoldDB" id="A0A0F9G2D2"/>
<evidence type="ECO:0000256" key="4">
    <source>
        <dbReference type="ARBA" id="ARBA00022801"/>
    </source>
</evidence>
<keyword evidence="6" id="KW-0482">Metalloprotease</keyword>
<dbReference type="GO" id="GO:0004222">
    <property type="term" value="F:metalloendopeptidase activity"/>
    <property type="evidence" value="ECO:0007669"/>
    <property type="project" value="InterPro"/>
</dbReference>
<keyword evidence="2" id="KW-0645">Protease</keyword>
<feature type="domain" description="Peptidase M4 C-terminal" evidence="8">
    <location>
        <begin position="185"/>
        <end position="246"/>
    </location>
</feature>
<name>A0A0F9G2D2_9ZZZZ</name>
<feature type="non-terminal residue" evidence="9">
    <location>
        <position position="248"/>
    </location>
</feature>
<dbReference type="InterPro" id="IPR001570">
    <property type="entry name" value="Peptidase_M4_C_domain"/>
</dbReference>
<dbReference type="PANTHER" id="PTHR43579">
    <property type="match status" value="1"/>
</dbReference>